<gene>
    <name evidence="2" type="ORF">AGERDE_LOCUS503</name>
</gene>
<evidence type="ECO:0000256" key="1">
    <source>
        <dbReference type="SAM" id="Coils"/>
    </source>
</evidence>
<proteinExistence type="predicted"/>
<dbReference type="AlphaFoldDB" id="A0A9N8V2W1"/>
<protein>
    <submittedName>
        <fullName evidence="2">5948_t:CDS:1</fullName>
    </submittedName>
</protein>
<keyword evidence="3" id="KW-1185">Reference proteome</keyword>
<dbReference type="EMBL" id="CAJVPL010000024">
    <property type="protein sequence ID" value="CAG8435249.1"/>
    <property type="molecule type" value="Genomic_DNA"/>
</dbReference>
<name>A0A9N8V2W1_9GLOM</name>
<feature type="coiled-coil region" evidence="1">
    <location>
        <begin position="45"/>
        <end position="76"/>
    </location>
</feature>
<feature type="coiled-coil region" evidence="1">
    <location>
        <begin position="271"/>
        <end position="352"/>
    </location>
</feature>
<dbReference type="Proteomes" id="UP000789831">
    <property type="component" value="Unassembled WGS sequence"/>
</dbReference>
<sequence length="372" mass="42485">MRRKRTIKREIGNIVKPNTIGSKLKKDDAVLYQKIVDNKDDTDWLKNEIAAAEKLKKDNENLLAELEKKIENDEAKADDPATLETKNKCGENIDKHQNTLNQLQTIQDKGLDSYDCISEKLKEVRTTDEIKKIAEGTDAEIKVEKEQLDRDIAQKEGELNDNDTNEDDKPNIQAELAKMKKAKELLQSVVKKEDLAKKNYSYYDYAYAGGIRCAVAGAWATNKIAKSFGSTPQNDLQQIPAMKERIQQQNDIVKEARKYKKDKLKYHKDVSQDLRSDLEKINRKIEAAQEERNSIAQELKEANKDGDTEKIKILTAKLESVDGQLAGYIKERDDKKKEVKESEEKIDDIYDKLGDPDTMTEAQYVSKANSIN</sequence>
<organism evidence="2 3">
    <name type="scientific">Ambispora gerdemannii</name>
    <dbReference type="NCBI Taxonomy" id="144530"/>
    <lineage>
        <taxon>Eukaryota</taxon>
        <taxon>Fungi</taxon>
        <taxon>Fungi incertae sedis</taxon>
        <taxon>Mucoromycota</taxon>
        <taxon>Glomeromycotina</taxon>
        <taxon>Glomeromycetes</taxon>
        <taxon>Archaeosporales</taxon>
        <taxon>Ambisporaceae</taxon>
        <taxon>Ambispora</taxon>
    </lineage>
</organism>
<reference evidence="2" key="1">
    <citation type="submission" date="2021-06" db="EMBL/GenBank/DDBJ databases">
        <authorList>
            <person name="Kallberg Y."/>
            <person name="Tangrot J."/>
            <person name="Rosling A."/>
        </authorList>
    </citation>
    <scope>NUCLEOTIDE SEQUENCE</scope>
    <source>
        <strain evidence="2">MT106</strain>
    </source>
</reference>
<evidence type="ECO:0000313" key="3">
    <source>
        <dbReference type="Proteomes" id="UP000789831"/>
    </source>
</evidence>
<keyword evidence="1" id="KW-0175">Coiled coil</keyword>
<accession>A0A9N8V2W1</accession>
<comment type="caution">
    <text evidence="2">The sequence shown here is derived from an EMBL/GenBank/DDBJ whole genome shotgun (WGS) entry which is preliminary data.</text>
</comment>
<evidence type="ECO:0000313" key="2">
    <source>
        <dbReference type="EMBL" id="CAG8435249.1"/>
    </source>
</evidence>